<dbReference type="NCBIfam" id="TIGR01641">
    <property type="entry name" value="phageSPP1_gp7"/>
    <property type="match status" value="1"/>
</dbReference>
<accession>A0ABV6PW63</accession>
<evidence type="ECO:0000259" key="1">
    <source>
        <dbReference type="Pfam" id="PF04233"/>
    </source>
</evidence>
<keyword evidence="3" id="KW-1185">Reference proteome</keyword>
<dbReference type="Proteomes" id="UP001589834">
    <property type="component" value="Unassembled WGS sequence"/>
</dbReference>
<dbReference type="RefSeq" id="WP_377483234.1">
    <property type="nucleotide sequence ID" value="NZ_JBHLTN010000021.1"/>
</dbReference>
<proteinExistence type="predicted"/>
<reference evidence="2 3" key="1">
    <citation type="submission" date="2024-09" db="EMBL/GenBank/DDBJ databases">
        <authorList>
            <person name="Sun Q."/>
            <person name="Mori K."/>
        </authorList>
    </citation>
    <scope>NUCLEOTIDE SEQUENCE [LARGE SCALE GENOMIC DNA]</scope>
    <source>
        <strain evidence="2 3">NCAIM B.02336</strain>
    </source>
</reference>
<dbReference type="Pfam" id="PF04233">
    <property type="entry name" value="Phage_Mu_F"/>
    <property type="match status" value="1"/>
</dbReference>
<protein>
    <submittedName>
        <fullName evidence="2">Phage minor head protein</fullName>
    </submittedName>
</protein>
<evidence type="ECO:0000313" key="3">
    <source>
        <dbReference type="Proteomes" id="UP001589834"/>
    </source>
</evidence>
<organism evidence="2 3">
    <name type="scientific">Ottowia pentelensis</name>
    <dbReference type="NCBI Taxonomy" id="511108"/>
    <lineage>
        <taxon>Bacteria</taxon>
        <taxon>Pseudomonadati</taxon>
        <taxon>Pseudomonadota</taxon>
        <taxon>Betaproteobacteria</taxon>
        <taxon>Burkholderiales</taxon>
        <taxon>Comamonadaceae</taxon>
        <taxon>Ottowia</taxon>
    </lineage>
</organism>
<name>A0ABV6PW63_9BURK</name>
<sequence length="446" mass="48858">MAKPDRDALRALFDLAPEAAIEYLRSKGLRITFKWQEMLDEAHARSFTVAKAMRLDVLQDIRTALLGALKEGKTFLQFEKELTPLLQSKGWWGKQIVVDGDGQAQQVQLGSLRRLKTIYQTNLQSAYMAGRAQAIAQTSNAFPYMMYVAVMDSRTRPSHAALNGKIWRKDDPIWQVIFPPNGFNCRCRTRPLTEGMMKREGLEPSPPPEVLTRAVNAGSDPLTGELFPTVQTGVRVADANGKPITMWVDAGFNSSPLAGHAFDELLARKAVAALGDTAGFELVREAVLSPSRMKAWDAFIDGTLDSGVRNRAGEPAIQGQTMTVGMLPLDAAREMAARGSPVFPVLHAEDRLIIGRKARRHEAIGDALTEDQWRALPIMLKDATFYRQLDGGNVVAIMDAGKPGEVIKVVFAPDGRMDTAFVVSADSIEGSVKGGLWELLGGRRGT</sequence>
<comment type="caution">
    <text evidence="2">The sequence shown here is derived from an EMBL/GenBank/DDBJ whole genome shotgun (WGS) entry which is preliminary data.</text>
</comment>
<dbReference type="InterPro" id="IPR006528">
    <property type="entry name" value="Phage_head_morphogenesis_dom"/>
</dbReference>
<feature type="domain" description="Phage head morphogenesis" evidence="1">
    <location>
        <begin position="59"/>
        <end position="189"/>
    </location>
</feature>
<dbReference type="EMBL" id="JBHLTN010000021">
    <property type="protein sequence ID" value="MFC0593203.1"/>
    <property type="molecule type" value="Genomic_DNA"/>
</dbReference>
<evidence type="ECO:0000313" key="2">
    <source>
        <dbReference type="EMBL" id="MFC0593203.1"/>
    </source>
</evidence>
<gene>
    <name evidence="2" type="ORF">ACFFGG_11595</name>
</gene>